<dbReference type="Pfam" id="PF01368">
    <property type="entry name" value="DHH"/>
    <property type="match status" value="1"/>
</dbReference>
<evidence type="ECO:0000313" key="4">
    <source>
        <dbReference type="Proteomes" id="UP000234335"/>
    </source>
</evidence>
<name>A0A2I1M4Y2_9FIRM</name>
<sequence>MKGLTKIMIISSEDLKKIKDLIDQAETIGVVSHVNPDGDNLGSSLAFARTLRNYGKDTEVLGHDSVDDYLKFLPDLEYYKNDYKDSYDLLLILDASELDRIGDAQIVAKNSKKTAVIDHHLGGKITSDLNIIHPESPATCQLIYEIIENLNLPLDEKTASLLFTGIVTDTGRFMYYDTNRETFEIAGKLIDAGANKDSIYQALYQNKPIKTLKFETNLIANAEFMDNKVFAVSSKEKVSEFGVQMGDSEHVVNILRDLEGIEVSMLLKEYDNGEYKVSMRSKGIDVSKVARANGGGGHANASGFSIFDDNLESAAKKARDILKEI</sequence>
<feature type="domain" description="DHHA1" evidence="2">
    <location>
        <begin position="240"/>
        <end position="324"/>
    </location>
</feature>
<evidence type="ECO:0000259" key="1">
    <source>
        <dbReference type="Pfam" id="PF01368"/>
    </source>
</evidence>
<dbReference type="PANTHER" id="PTHR47618">
    <property type="entry name" value="BIFUNCTIONAL OLIGORIBONUCLEASE AND PAP PHOSPHATASE NRNA"/>
    <property type="match status" value="1"/>
</dbReference>
<dbReference type="Proteomes" id="UP000234335">
    <property type="component" value="Unassembled WGS sequence"/>
</dbReference>
<dbReference type="InterPro" id="IPR051319">
    <property type="entry name" value="Oligoribo/pAp-PDE_c-di-AMP_PDE"/>
</dbReference>
<dbReference type="OrthoDB" id="9803668at2"/>
<reference evidence="3 4" key="1">
    <citation type="submission" date="2017-12" db="EMBL/GenBank/DDBJ databases">
        <title>Phylogenetic diversity of female urinary microbiome.</title>
        <authorList>
            <person name="Thomas-White K."/>
            <person name="Wolfe A.J."/>
        </authorList>
    </citation>
    <scope>NUCLEOTIDE SEQUENCE [LARGE SCALE GENOMIC DNA]</scope>
    <source>
        <strain evidence="3 4">UMB0119</strain>
    </source>
</reference>
<comment type="caution">
    <text evidence="3">The sequence shown here is derived from an EMBL/GenBank/DDBJ whole genome shotgun (WGS) entry which is preliminary data.</text>
</comment>
<dbReference type="RefSeq" id="WP_101540834.1">
    <property type="nucleotide sequence ID" value="NZ_JBHWQV010000017.1"/>
</dbReference>
<keyword evidence="4" id="KW-1185">Reference proteome</keyword>
<dbReference type="AlphaFoldDB" id="A0A2I1M4Y2"/>
<accession>A0A2I1M4Y2</accession>
<dbReference type="SUPFAM" id="SSF64182">
    <property type="entry name" value="DHH phosphoesterases"/>
    <property type="match status" value="1"/>
</dbReference>
<dbReference type="InterPro" id="IPR038763">
    <property type="entry name" value="DHH_sf"/>
</dbReference>
<dbReference type="InterPro" id="IPR001667">
    <property type="entry name" value="DDH_dom"/>
</dbReference>
<evidence type="ECO:0000313" key="3">
    <source>
        <dbReference type="EMBL" id="PKZ15182.1"/>
    </source>
</evidence>
<gene>
    <name evidence="3" type="ORF">CYJ34_08395</name>
</gene>
<dbReference type="InterPro" id="IPR003156">
    <property type="entry name" value="DHHA1_dom"/>
</dbReference>
<dbReference type="Gene3D" id="3.10.310.30">
    <property type="match status" value="1"/>
</dbReference>
<dbReference type="GO" id="GO:0003676">
    <property type="term" value="F:nucleic acid binding"/>
    <property type="evidence" value="ECO:0007669"/>
    <property type="project" value="InterPro"/>
</dbReference>
<proteinExistence type="predicted"/>
<organism evidence="3 4">
    <name type="scientific">Anaerococcus octavius</name>
    <dbReference type="NCBI Taxonomy" id="54007"/>
    <lineage>
        <taxon>Bacteria</taxon>
        <taxon>Bacillati</taxon>
        <taxon>Bacillota</taxon>
        <taxon>Tissierellia</taxon>
        <taxon>Tissierellales</taxon>
        <taxon>Peptoniphilaceae</taxon>
        <taxon>Anaerococcus</taxon>
    </lineage>
</organism>
<evidence type="ECO:0000259" key="2">
    <source>
        <dbReference type="Pfam" id="PF02272"/>
    </source>
</evidence>
<dbReference type="Pfam" id="PF02272">
    <property type="entry name" value="DHHA1"/>
    <property type="match status" value="1"/>
</dbReference>
<protein>
    <submittedName>
        <fullName evidence="3">Bifunctional oligoribonuclease/PAP phosphatase NrnA</fullName>
    </submittedName>
</protein>
<feature type="domain" description="DDH" evidence="1">
    <location>
        <begin position="28"/>
        <end position="166"/>
    </location>
</feature>
<dbReference type="Gene3D" id="3.90.1640.10">
    <property type="entry name" value="inorganic pyrophosphatase (n-terminal core)"/>
    <property type="match status" value="1"/>
</dbReference>
<dbReference type="PANTHER" id="PTHR47618:SF1">
    <property type="entry name" value="BIFUNCTIONAL OLIGORIBONUCLEASE AND PAP PHOSPHATASE NRNA"/>
    <property type="match status" value="1"/>
</dbReference>
<dbReference type="EMBL" id="PKGS01000008">
    <property type="protein sequence ID" value="PKZ15182.1"/>
    <property type="molecule type" value="Genomic_DNA"/>
</dbReference>